<dbReference type="PANTHER" id="PTHR33143:SF6">
    <property type="entry name" value="OS08G0102900 PROTEIN"/>
    <property type="match status" value="1"/>
</dbReference>
<sequence>MMSCSNMMRRHLELQGPRPKPLVVSKNSRQAMKKKKQQQQPISSNPVIVYLISPKIIHVQPQEFMDLVQRLTGNNTNNNQAMKKITSVRTNRSST</sequence>
<protein>
    <recommendedName>
        <fullName evidence="2">VQ domain-containing protein</fullName>
    </recommendedName>
</protein>
<reference evidence="4" key="1">
    <citation type="journal article" date="2020" name="Genome Biol.">
        <title>Gamete binning: chromosome-level and haplotype-resolved genome assembly enabled by high-throughput single-cell sequencing of gamete genomes.</title>
        <authorList>
            <person name="Campoy J.A."/>
            <person name="Sun H."/>
            <person name="Goel M."/>
            <person name="Jiao W.-B."/>
            <person name="Folz-Donahue K."/>
            <person name="Wang N."/>
            <person name="Rubio M."/>
            <person name="Liu C."/>
            <person name="Kukat C."/>
            <person name="Ruiz D."/>
            <person name="Huettel B."/>
            <person name="Schneeberger K."/>
        </authorList>
    </citation>
    <scope>NUCLEOTIDE SEQUENCE [LARGE SCALE GENOMIC DNA]</scope>
    <source>
        <strain evidence="4">cv. Rojo Pasion</strain>
    </source>
</reference>
<evidence type="ECO:0000313" key="3">
    <source>
        <dbReference type="EMBL" id="CAB4317351.1"/>
    </source>
</evidence>
<evidence type="ECO:0000313" key="4">
    <source>
        <dbReference type="Proteomes" id="UP000507245"/>
    </source>
</evidence>
<name>A0A6J5XVW7_PRUAR</name>
<gene>
    <name evidence="3" type="ORF">ORAREDHAP_LOCUS44110</name>
</gene>
<dbReference type="InterPro" id="IPR008889">
    <property type="entry name" value="VQ"/>
</dbReference>
<dbReference type="GO" id="GO:0005634">
    <property type="term" value="C:nucleus"/>
    <property type="evidence" value="ECO:0007669"/>
    <property type="project" value="TreeGrafter"/>
</dbReference>
<accession>A0A6J5XVW7</accession>
<proteinExistence type="predicted"/>
<feature type="domain" description="VQ" evidence="2">
    <location>
        <begin position="52"/>
        <end position="77"/>
    </location>
</feature>
<keyword evidence="4" id="KW-1185">Reference proteome</keyword>
<feature type="region of interest" description="Disordered" evidence="1">
    <location>
        <begin position="1"/>
        <end position="43"/>
    </location>
</feature>
<dbReference type="OrthoDB" id="1518325at2759"/>
<dbReference type="Proteomes" id="UP000507245">
    <property type="component" value="Unassembled WGS sequence"/>
</dbReference>
<dbReference type="EMBL" id="CAEKKB010000007">
    <property type="protein sequence ID" value="CAB4317351.1"/>
    <property type="molecule type" value="Genomic_DNA"/>
</dbReference>
<organism evidence="3 4">
    <name type="scientific">Prunus armeniaca</name>
    <name type="common">Apricot</name>
    <name type="synonym">Armeniaca vulgaris</name>
    <dbReference type="NCBI Taxonomy" id="36596"/>
    <lineage>
        <taxon>Eukaryota</taxon>
        <taxon>Viridiplantae</taxon>
        <taxon>Streptophyta</taxon>
        <taxon>Embryophyta</taxon>
        <taxon>Tracheophyta</taxon>
        <taxon>Spermatophyta</taxon>
        <taxon>Magnoliopsida</taxon>
        <taxon>eudicotyledons</taxon>
        <taxon>Gunneridae</taxon>
        <taxon>Pentapetalae</taxon>
        <taxon>rosids</taxon>
        <taxon>fabids</taxon>
        <taxon>Rosales</taxon>
        <taxon>Rosaceae</taxon>
        <taxon>Amygdaloideae</taxon>
        <taxon>Amygdaleae</taxon>
        <taxon>Prunus</taxon>
    </lineage>
</organism>
<dbReference type="AlphaFoldDB" id="A0A6J5XVW7"/>
<evidence type="ECO:0000259" key="2">
    <source>
        <dbReference type="Pfam" id="PF05678"/>
    </source>
</evidence>
<dbReference type="PANTHER" id="PTHR33143">
    <property type="entry name" value="F16F4.1 PROTEIN-RELATED"/>
    <property type="match status" value="1"/>
</dbReference>
<dbReference type="InterPro" id="IPR039607">
    <property type="entry name" value="VQ_8/17/18/20/21/25"/>
</dbReference>
<evidence type="ECO:0000256" key="1">
    <source>
        <dbReference type="SAM" id="MobiDB-lite"/>
    </source>
</evidence>
<dbReference type="Pfam" id="PF05678">
    <property type="entry name" value="VQ"/>
    <property type="match status" value="1"/>
</dbReference>